<evidence type="ECO:0000313" key="2">
    <source>
        <dbReference type="EMBL" id="GFY28975.1"/>
    </source>
</evidence>
<organism evidence="2 3">
    <name type="scientific">Trichonephila clavipes</name>
    <name type="common">Golden silk orbweaver</name>
    <name type="synonym">Nephila clavipes</name>
    <dbReference type="NCBI Taxonomy" id="2585209"/>
    <lineage>
        <taxon>Eukaryota</taxon>
        <taxon>Metazoa</taxon>
        <taxon>Ecdysozoa</taxon>
        <taxon>Arthropoda</taxon>
        <taxon>Chelicerata</taxon>
        <taxon>Arachnida</taxon>
        <taxon>Araneae</taxon>
        <taxon>Araneomorphae</taxon>
        <taxon>Entelegynae</taxon>
        <taxon>Araneoidea</taxon>
        <taxon>Nephilidae</taxon>
        <taxon>Trichonephila</taxon>
    </lineage>
</organism>
<comment type="caution">
    <text evidence="2">The sequence shown here is derived from an EMBL/GenBank/DDBJ whole genome shotgun (WGS) entry which is preliminary data.</text>
</comment>
<dbReference type="PANTHER" id="PTHR46888:SF1">
    <property type="entry name" value="RIBONUCLEASE H"/>
    <property type="match status" value="1"/>
</dbReference>
<proteinExistence type="predicted"/>
<protein>
    <submittedName>
        <fullName evidence="2">Retrovirus-related Pol polyprotein from transposon opus</fullName>
    </submittedName>
</protein>
<feature type="region of interest" description="Disordered" evidence="1">
    <location>
        <begin position="1"/>
        <end position="47"/>
    </location>
</feature>
<dbReference type="AlphaFoldDB" id="A0A8X6W6G2"/>
<sequence>MKLNAKREDEINRQEREDEIKRQEREDEIKHQEREDEIKHQEREDDLKCQEREYELEKLKIEASMMSNGFRRERNSQNEGIQEHVPVGLQKLMRTFDPKEGDISFYLILFERQARRVHIKEEDWVTNLVGLLPLEMANLIAREPEEKANDYEHVKGMLLKRFKLSP</sequence>
<gene>
    <name evidence="2" type="ORF">TNCV_4721031</name>
</gene>
<keyword evidence="3" id="KW-1185">Reference proteome</keyword>
<name>A0A8X6W6G2_TRICX</name>
<dbReference type="EMBL" id="BMAU01021387">
    <property type="protein sequence ID" value="GFY28975.1"/>
    <property type="molecule type" value="Genomic_DNA"/>
</dbReference>
<reference evidence="2" key="1">
    <citation type="submission" date="2020-08" db="EMBL/GenBank/DDBJ databases">
        <title>Multicomponent nature underlies the extraordinary mechanical properties of spider dragline silk.</title>
        <authorList>
            <person name="Kono N."/>
            <person name="Nakamura H."/>
            <person name="Mori M."/>
            <person name="Yoshida Y."/>
            <person name="Ohtoshi R."/>
            <person name="Malay A.D."/>
            <person name="Moran D.A.P."/>
            <person name="Tomita M."/>
            <person name="Numata K."/>
            <person name="Arakawa K."/>
        </authorList>
    </citation>
    <scope>NUCLEOTIDE SEQUENCE</scope>
</reference>
<dbReference type="Proteomes" id="UP000887159">
    <property type="component" value="Unassembled WGS sequence"/>
</dbReference>
<dbReference type="PANTHER" id="PTHR46888">
    <property type="entry name" value="ZINC KNUCKLE DOMAINCONTAINING PROTEIN-RELATED"/>
    <property type="match status" value="1"/>
</dbReference>
<evidence type="ECO:0000256" key="1">
    <source>
        <dbReference type="SAM" id="MobiDB-lite"/>
    </source>
</evidence>
<accession>A0A8X6W6G2</accession>
<evidence type="ECO:0000313" key="3">
    <source>
        <dbReference type="Proteomes" id="UP000887159"/>
    </source>
</evidence>